<dbReference type="SUPFAM" id="SSF51556">
    <property type="entry name" value="Metallo-dependent hydrolases"/>
    <property type="match status" value="1"/>
</dbReference>
<dbReference type="CDD" id="cd01300">
    <property type="entry name" value="YtcJ_like"/>
    <property type="match status" value="1"/>
</dbReference>
<name>A0A0K0XA28_MYCGD</name>
<dbReference type="Gene3D" id="3.10.310.70">
    <property type="match status" value="1"/>
</dbReference>
<dbReference type="Proteomes" id="UP000062255">
    <property type="component" value="Chromosome"/>
</dbReference>
<dbReference type="InterPro" id="IPR013108">
    <property type="entry name" value="Amidohydro_3"/>
</dbReference>
<gene>
    <name evidence="2" type="ORF">AFA91_22945</name>
</gene>
<evidence type="ECO:0000313" key="3">
    <source>
        <dbReference type="Proteomes" id="UP000062255"/>
    </source>
</evidence>
<dbReference type="InterPro" id="IPR032466">
    <property type="entry name" value="Metal_Hydrolase"/>
</dbReference>
<dbReference type="PANTHER" id="PTHR22642">
    <property type="entry name" value="IMIDAZOLONEPROPIONASE"/>
    <property type="match status" value="1"/>
</dbReference>
<dbReference type="Gene3D" id="3.20.20.140">
    <property type="entry name" value="Metal-dependent hydrolases"/>
    <property type="match status" value="1"/>
</dbReference>
<accession>A0A0K0XA28</accession>
<dbReference type="Pfam" id="PF07969">
    <property type="entry name" value="Amidohydro_3"/>
    <property type="match status" value="1"/>
</dbReference>
<dbReference type="Gene3D" id="2.30.40.10">
    <property type="entry name" value="Urease, subunit C, domain 1"/>
    <property type="match status" value="1"/>
</dbReference>
<dbReference type="GO" id="GO:0016810">
    <property type="term" value="F:hydrolase activity, acting on carbon-nitrogen (but not peptide) bonds"/>
    <property type="evidence" value="ECO:0007669"/>
    <property type="project" value="InterPro"/>
</dbReference>
<proteinExistence type="predicted"/>
<reference evidence="2 3" key="1">
    <citation type="submission" date="2015-07" db="EMBL/GenBank/DDBJ databases">
        <title>Complete genome sequence of Mycobacterium goodii X7B, a facultative thermophilic biodesulfurizing bacterium.</title>
        <authorList>
            <person name="Yu B."/>
            <person name="Li F."/>
            <person name="Xu P."/>
        </authorList>
    </citation>
    <scope>NUCLEOTIDE SEQUENCE [LARGE SCALE GENOMIC DNA]</scope>
    <source>
        <strain evidence="2 3">X7B</strain>
    </source>
</reference>
<sequence>MSSASASFVITGRIATVSGTSDAGAVLVREGRIAEVGDAGLAARAAQAGVEVHDAGPGLVVPGFVDPHLHLHHFAVGTGRGVDCRVPTVRTIADVLDALAAGRGEISDGDWLLGYGNLFFDQKIAERRHPTRAELDAVSTTIPIALHLGGHATVLNTPALRLAKVERFMSGAAGGWGAPVVELDDHGEPTGLVAEIDPELPIPQLDQDRVDEYLETAYREHFTRHGVTTFGEMTESGEAADALDRLIASGRLPARGNFYAMVPATMPLREAADWVAGYRSAAGTDRLRACGVKMFADGGYSSRNAASRTPYVTDHSPHSGYRGRLNLTHPRLREAIEVTRAAGVQLAVHTNGTRAQDEVLAAVNAANPLANPSVRIEHLGNLLGCPDDVRTWRSANVIPVLQPAFLYNFVGDYVPMLLGDTAMSGRLALRTILDEGVLPAASSDVALGAESEQSNPLFGMWCCLARQGYWGRRVEPEQQISFAEALRLFTLEGARALGRDGDIGSIEPGKRADFVVLDRDPRSHPDELRKTAVQTVYLDGVEIHRRTPDNAVPVKE</sequence>
<dbReference type="OrthoDB" id="3173428at2"/>
<protein>
    <recommendedName>
        <fullName evidence="1">Amidohydrolase 3 domain-containing protein</fullName>
    </recommendedName>
</protein>
<organism evidence="2 3">
    <name type="scientific">Mycolicibacterium goodii</name>
    <name type="common">Mycobacterium goodii</name>
    <dbReference type="NCBI Taxonomy" id="134601"/>
    <lineage>
        <taxon>Bacteria</taxon>
        <taxon>Bacillati</taxon>
        <taxon>Actinomycetota</taxon>
        <taxon>Actinomycetes</taxon>
        <taxon>Mycobacteriales</taxon>
        <taxon>Mycobacteriaceae</taxon>
        <taxon>Mycolicibacterium</taxon>
    </lineage>
</organism>
<dbReference type="PATRIC" id="fig|134601.6.peg.4738"/>
<evidence type="ECO:0000259" key="1">
    <source>
        <dbReference type="Pfam" id="PF07969"/>
    </source>
</evidence>
<evidence type="ECO:0000313" key="2">
    <source>
        <dbReference type="EMBL" id="AKS34279.1"/>
    </source>
</evidence>
<dbReference type="InterPro" id="IPR033932">
    <property type="entry name" value="YtcJ-like"/>
</dbReference>
<dbReference type="STRING" id="134601.AFA91_22945"/>
<dbReference type="InterPro" id="IPR011059">
    <property type="entry name" value="Metal-dep_hydrolase_composite"/>
</dbReference>
<dbReference type="SUPFAM" id="SSF51338">
    <property type="entry name" value="Composite domain of metallo-dependent hydrolases"/>
    <property type="match status" value="1"/>
</dbReference>
<dbReference type="EMBL" id="CP012150">
    <property type="protein sequence ID" value="AKS34279.1"/>
    <property type="molecule type" value="Genomic_DNA"/>
</dbReference>
<feature type="domain" description="Amidohydrolase 3" evidence="1">
    <location>
        <begin position="51"/>
        <end position="542"/>
    </location>
</feature>
<dbReference type="PANTHER" id="PTHR22642:SF2">
    <property type="entry name" value="PROTEIN LONG AFTER FAR-RED 3"/>
    <property type="match status" value="1"/>
</dbReference>
<dbReference type="KEGG" id="mgo:AFA91_22945"/>
<dbReference type="AlphaFoldDB" id="A0A0K0XA28"/>